<keyword evidence="2" id="KW-1133">Transmembrane helix</keyword>
<dbReference type="AlphaFoldDB" id="A0A9P9J2J6"/>
<feature type="transmembrane region" description="Helical" evidence="2">
    <location>
        <begin position="6"/>
        <end position="23"/>
    </location>
</feature>
<feature type="compositionally biased region" description="Basic and acidic residues" evidence="1">
    <location>
        <begin position="38"/>
        <end position="51"/>
    </location>
</feature>
<feature type="region of interest" description="Disordered" evidence="1">
    <location>
        <begin position="162"/>
        <end position="189"/>
    </location>
</feature>
<proteinExistence type="predicted"/>
<feature type="region of interest" description="Disordered" evidence="1">
    <location>
        <begin position="80"/>
        <end position="140"/>
    </location>
</feature>
<gene>
    <name evidence="3" type="ORF">B0J11DRAFT_501207</name>
</gene>
<keyword evidence="4" id="KW-1185">Reference proteome</keyword>
<organism evidence="3 4">
    <name type="scientific">Dendryphion nanum</name>
    <dbReference type="NCBI Taxonomy" id="256645"/>
    <lineage>
        <taxon>Eukaryota</taxon>
        <taxon>Fungi</taxon>
        <taxon>Dikarya</taxon>
        <taxon>Ascomycota</taxon>
        <taxon>Pezizomycotina</taxon>
        <taxon>Dothideomycetes</taxon>
        <taxon>Pleosporomycetidae</taxon>
        <taxon>Pleosporales</taxon>
        <taxon>Torulaceae</taxon>
        <taxon>Dendryphion</taxon>
    </lineage>
</organism>
<evidence type="ECO:0000256" key="2">
    <source>
        <dbReference type="SAM" id="Phobius"/>
    </source>
</evidence>
<accession>A0A9P9J2J6</accession>
<comment type="caution">
    <text evidence="3">The sequence shown here is derived from an EMBL/GenBank/DDBJ whole genome shotgun (WGS) entry which is preliminary data.</text>
</comment>
<evidence type="ECO:0000256" key="1">
    <source>
        <dbReference type="SAM" id="MobiDB-lite"/>
    </source>
</evidence>
<protein>
    <submittedName>
        <fullName evidence="3">Uncharacterized protein</fullName>
    </submittedName>
</protein>
<feature type="region of interest" description="Disordered" evidence="1">
    <location>
        <begin position="30"/>
        <end position="51"/>
    </location>
</feature>
<sequence>MDASIWQLFCISSITGGVLTVAVDRRRTGRDGNGTGMEWKRRGGEGRARQDREWEWEGGEGAVDVVGKVVNGHDRPMVQMENGSERQTRKRWAGKAGAGKAGEAGKEGIGGQAGRRAGRHGQAARQGKGRGPKEGKGVGGACRTAATAATAAAAATAARAQKAGLQGRARPTHPIPPCLSQRPSPRLVSHSKREVGRLLLPRSSPPFSHLPLFALDSHRESLALPAAHTIPHPTSSRPHQTRPLC</sequence>
<keyword evidence="2" id="KW-0472">Membrane</keyword>
<dbReference type="EMBL" id="JAGMWT010000001">
    <property type="protein sequence ID" value="KAH7139024.1"/>
    <property type="molecule type" value="Genomic_DNA"/>
</dbReference>
<name>A0A9P9J2J6_9PLEO</name>
<keyword evidence="2" id="KW-0812">Transmembrane</keyword>
<feature type="compositionally biased region" description="Gly residues" evidence="1">
    <location>
        <begin position="96"/>
        <end position="113"/>
    </location>
</feature>
<evidence type="ECO:0000313" key="4">
    <source>
        <dbReference type="Proteomes" id="UP000700596"/>
    </source>
</evidence>
<reference evidence="3" key="1">
    <citation type="journal article" date="2021" name="Nat. Commun.">
        <title>Genetic determinants of endophytism in the Arabidopsis root mycobiome.</title>
        <authorList>
            <person name="Mesny F."/>
            <person name="Miyauchi S."/>
            <person name="Thiergart T."/>
            <person name="Pickel B."/>
            <person name="Atanasova L."/>
            <person name="Karlsson M."/>
            <person name="Huettel B."/>
            <person name="Barry K.W."/>
            <person name="Haridas S."/>
            <person name="Chen C."/>
            <person name="Bauer D."/>
            <person name="Andreopoulos W."/>
            <person name="Pangilinan J."/>
            <person name="LaButti K."/>
            <person name="Riley R."/>
            <person name="Lipzen A."/>
            <person name="Clum A."/>
            <person name="Drula E."/>
            <person name="Henrissat B."/>
            <person name="Kohler A."/>
            <person name="Grigoriev I.V."/>
            <person name="Martin F.M."/>
            <person name="Hacquard S."/>
        </authorList>
    </citation>
    <scope>NUCLEOTIDE SEQUENCE</scope>
    <source>
        <strain evidence="3">MPI-CAGE-CH-0243</strain>
    </source>
</reference>
<dbReference type="Proteomes" id="UP000700596">
    <property type="component" value="Unassembled WGS sequence"/>
</dbReference>
<evidence type="ECO:0000313" key="3">
    <source>
        <dbReference type="EMBL" id="KAH7139024.1"/>
    </source>
</evidence>